<dbReference type="Proteomes" id="UP000245430">
    <property type="component" value="Unassembled WGS sequence"/>
</dbReference>
<dbReference type="NCBIfam" id="TIGR04183">
    <property type="entry name" value="Por_Secre_tail"/>
    <property type="match status" value="1"/>
</dbReference>
<dbReference type="InterPro" id="IPR045266">
    <property type="entry name" value="DOH_DOMON"/>
</dbReference>
<evidence type="ECO:0000313" key="3">
    <source>
        <dbReference type="EMBL" id="PWK17905.1"/>
    </source>
</evidence>
<organism evidence="3 4">
    <name type="scientific">Xanthomarina spongicola</name>
    <dbReference type="NCBI Taxonomy" id="570520"/>
    <lineage>
        <taxon>Bacteria</taxon>
        <taxon>Pseudomonadati</taxon>
        <taxon>Bacteroidota</taxon>
        <taxon>Flavobacteriia</taxon>
        <taxon>Flavobacteriales</taxon>
        <taxon>Flavobacteriaceae</taxon>
        <taxon>Xanthomarina</taxon>
    </lineage>
</organism>
<sequence>MKKITLSFIGIFTLITSLTFSQTYSTGVIELLNDGNNLYTAQIEVTTSLVTLTLSGPDNKYLGLGFDAMSMTAGKDVVIWLNDGTFKLTDRSFLGVGAEPALDVEQDWTIISNTSSGGQRNVVATRLPDTGNSDDFVFSTSASSIDLVWSFEDTSSYTLGWHGILNRGMTRESFTLSAPSLTKTDFKIYPNPGKTYLNIHLPEFNADAYLEVFDILGKKIYANTLGAINNRISVSKWPTGVYIVRVTLGEQSITKRFIKQ</sequence>
<dbReference type="EMBL" id="QGGP01000006">
    <property type="protein sequence ID" value="PWK17905.1"/>
    <property type="molecule type" value="Genomic_DNA"/>
</dbReference>
<keyword evidence="1" id="KW-0732">Signal</keyword>
<feature type="domain" description="Secretion system C-terminal sorting" evidence="2">
    <location>
        <begin position="188"/>
        <end position="258"/>
    </location>
</feature>
<proteinExistence type="predicted"/>
<evidence type="ECO:0000256" key="1">
    <source>
        <dbReference type="ARBA" id="ARBA00022729"/>
    </source>
</evidence>
<accession>A0A316DJ29</accession>
<dbReference type="InterPro" id="IPR026444">
    <property type="entry name" value="Secre_tail"/>
</dbReference>
<keyword evidence="4" id="KW-1185">Reference proteome</keyword>
<protein>
    <submittedName>
        <fullName evidence="3">Putative secreted protein (Por secretion system target)</fullName>
    </submittedName>
</protein>
<comment type="caution">
    <text evidence="3">The sequence shown here is derived from an EMBL/GenBank/DDBJ whole genome shotgun (WGS) entry which is preliminary data.</text>
</comment>
<dbReference type="Pfam" id="PF18962">
    <property type="entry name" value="Por_Secre_tail"/>
    <property type="match status" value="1"/>
</dbReference>
<dbReference type="RefSeq" id="WP_109682794.1">
    <property type="nucleotide sequence ID" value="NZ_QGGP01000006.1"/>
</dbReference>
<name>A0A316DJ29_9FLAO</name>
<reference evidence="3 4" key="1">
    <citation type="submission" date="2018-05" db="EMBL/GenBank/DDBJ databases">
        <title>Genomic Encyclopedia of Archaeal and Bacterial Type Strains, Phase II (KMG-II): from individual species to whole genera.</title>
        <authorList>
            <person name="Goeker M."/>
        </authorList>
    </citation>
    <scope>NUCLEOTIDE SEQUENCE [LARGE SCALE GENOMIC DNA]</scope>
    <source>
        <strain evidence="3 4">DSM 22637</strain>
    </source>
</reference>
<gene>
    <name evidence="3" type="ORF">LX78_02303</name>
</gene>
<evidence type="ECO:0000313" key="4">
    <source>
        <dbReference type="Proteomes" id="UP000245430"/>
    </source>
</evidence>
<dbReference type="CDD" id="cd09631">
    <property type="entry name" value="DOMON_DOH"/>
    <property type="match status" value="1"/>
</dbReference>
<dbReference type="AlphaFoldDB" id="A0A316DJ29"/>
<dbReference type="OrthoDB" id="667194at2"/>
<evidence type="ECO:0000259" key="2">
    <source>
        <dbReference type="Pfam" id="PF18962"/>
    </source>
</evidence>